<dbReference type="RefSeq" id="WP_193718566.1">
    <property type="nucleotide sequence ID" value="NZ_JACSPN010000002.1"/>
</dbReference>
<comment type="caution">
    <text evidence="1">The sequence shown here is derived from an EMBL/GenBank/DDBJ whole genome shotgun (WGS) entry which is preliminary data.</text>
</comment>
<dbReference type="AlphaFoldDB" id="A0A9D5UE25"/>
<dbReference type="EMBL" id="JACSPN010000002">
    <property type="protein sequence ID" value="MBE7699242.1"/>
    <property type="molecule type" value="Genomic_DNA"/>
</dbReference>
<evidence type="ECO:0000313" key="2">
    <source>
        <dbReference type="Proteomes" id="UP000822993"/>
    </source>
</evidence>
<accession>A0A9D5UE25</accession>
<gene>
    <name evidence="1" type="ORF">H9623_02835</name>
</gene>
<reference evidence="1 2" key="1">
    <citation type="submission" date="2020-08" db="EMBL/GenBank/DDBJ databases">
        <title>A Genomic Blueprint of the Chicken Gut Microbiome.</title>
        <authorList>
            <person name="Gilroy R."/>
            <person name="Ravi A."/>
            <person name="Getino M."/>
            <person name="Pursley I."/>
            <person name="Horton D.L."/>
            <person name="Alikhan N.-F."/>
            <person name="Baker D."/>
            <person name="Gharbi K."/>
            <person name="Hall N."/>
            <person name="Watson M."/>
            <person name="Adriaenssens E.M."/>
            <person name="Foster-Nyarko E."/>
            <person name="Jarju S."/>
            <person name="Secka A."/>
            <person name="Antonio M."/>
            <person name="Oren A."/>
            <person name="Chaudhuri R."/>
            <person name="La Ragione R.M."/>
            <person name="Hildebrand F."/>
            <person name="Pallen M.J."/>
        </authorList>
    </citation>
    <scope>NUCLEOTIDE SEQUENCE [LARGE SCALE GENOMIC DNA]</scope>
    <source>
        <strain evidence="1 2">Sa1BUA8</strain>
    </source>
</reference>
<organism evidence="1 2">
    <name type="scientific">Oerskovia douganii</name>
    <dbReference type="NCBI Taxonomy" id="2762210"/>
    <lineage>
        <taxon>Bacteria</taxon>
        <taxon>Bacillati</taxon>
        <taxon>Actinomycetota</taxon>
        <taxon>Actinomycetes</taxon>
        <taxon>Micrococcales</taxon>
        <taxon>Cellulomonadaceae</taxon>
        <taxon>Oerskovia</taxon>
    </lineage>
</organism>
<name>A0A9D5UE25_9CELL</name>
<dbReference type="Proteomes" id="UP000822993">
    <property type="component" value="Unassembled WGS sequence"/>
</dbReference>
<evidence type="ECO:0000313" key="1">
    <source>
        <dbReference type="EMBL" id="MBE7699242.1"/>
    </source>
</evidence>
<keyword evidence="2" id="KW-1185">Reference proteome</keyword>
<protein>
    <submittedName>
        <fullName evidence="1">Uncharacterized protein</fullName>
    </submittedName>
</protein>
<proteinExistence type="predicted"/>
<sequence>MTTNYDAAWSKLPASVRDRLIEDPECLLTADDVTALAHAGAPPLLVYWTDGQPATGERWLLTGSFERYVRTKALEAERATLVDEGFVVGTYAPGQAVRFPVRSVEDVTDRVRAIDVELRDLAKE</sequence>